<name>A0ABR1G3P3_AURAN</name>
<evidence type="ECO:0000256" key="4">
    <source>
        <dbReference type="ARBA" id="ARBA00022448"/>
    </source>
</evidence>
<dbReference type="InterPro" id="IPR008509">
    <property type="entry name" value="MOT2/MFSD5"/>
</dbReference>
<feature type="transmembrane region" description="Helical" evidence="12">
    <location>
        <begin position="344"/>
        <end position="364"/>
    </location>
</feature>
<evidence type="ECO:0000256" key="13">
    <source>
        <dbReference type="SAM" id="SignalP"/>
    </source>
</evidence>
<evidence type="ECO:0000256" key="7">
    <source>
        <dbReference type="ARBA" id="ARBA00022989"/>
    </source>
</evidence>
<dbReference type="InterPro" id="IPR036259">
    <property type="entry name" value="MFS_trans_sf"/>
</dbReference>
<evidence type="ECO:0000256" key="8">
    <source>
        <dbReference type="ARBA" id="ARBA00023065"/>
    </source>
</evidence>
<accession>A0ABR1G3P3</accession>
<dbReference type="EMBL" id="JBBJCI010000140">
    <property type="protein sequence ID" value="KAK7242812.1"/>
    <property type="molecule type" value="Genomic_DNA"/>
</dbReference>
<evidence type="ECO:0000256" key="1">
    <source>
        <dbReference type="ARBA" id="ARBA00003019"/>
    </source>
</evidence>
<evidence type="ECO:0000256" key="6">
    <source>
        <dbReference type="ARBA" id="ARBA00022692"/>
    </source>
</evidence>
<reference evidence="14 15" key="1">
    <citation type="submission" date="2024-03" db="EMBL/GenBank/DDBJ databases">
        <title>Aureococcus anophagefferens CCMP1851 and Kratosvirus quantuckense: Draft genome of a second virus-susceptible host strain in the model system.</title>
        <authorList>
            <person name="Chase E."/>
            <person name="Truchon A.R."/>
            <person name="Schepens W."/>
            <person name="Wilhelm S.W."/>
        </authorList>
    </citation>
    <scope>NUCLEOTIDE SEQUENCE [LARGE SCALE GENOMIC DNA]</scope>
    <source>
        <strain evidence="14 15">CCMP1851</strain>
    </source>
</reference>
<keyword evidence="15" id="KW-1185">Reference proteome</keyword>
<feature type="transmembrane region" description="Helical" evidence="12">
    <location>
        <begin position="408"/>
        <end position="429"/>
    </location>
</feature>
<evidence type="ECO:0000256" key="9">
    <source>
        <dbReference type="ARBA" id="ARBA00023136"/>
    </source>
</evidence>
<dbReference type="Proteomes" id="UP001363151">
    <property type="component" value="Unassembled WGS sequence"/>
</dbReference>
<dbReference type="PANTHER" id="PTHR23516">
    <property type="entry name" value="SAM (S-ADENOSYL METHIONINE) TRANSPORTER"/>
    <property type="match status" value="1"/>
</dbReference>
<proteinExistence type="predicted"/>
<dbReference type="SUPFAM" id="SSF103473">
    <property type="entry name" value="MFS general substrate transporter"/>
    <property type="match status" value="1"/>
</dbReference>
<evidence type="ECO:0000313" key="14">
    <source>
        <dbReference type="EMBL" id="KAK7242812.1"/>
    </source>
</evidence>
<feature type="transmembrane region" description="Helical" evidence="12">
    <location>
        <begin position="305"/>
        <end position="324"/>
    </location>
</feature>
<keyword evidence="6 12" id="KW-0812">Transmembrane</keyword>
<keyword evidence="5" id="KW-1003">Cell membrane</keyword>
<gene>
    <name evidence="14" type="ORF">SO694_00015241</name>
</gene>
<organism evidence="14 15">
    <name type="scientific">Aureococcus anophagefferens</name>
    <name type="common">Harmful bloom alga</name>
    <dbReference type="NCBI Taxonomy" id="44056"/>
    <lineage>
        <taxon>Eukaryota</taxon>
        <taxon>Sar</taxon>
        <taxon>Stramenopiles</taxon>
        <taxon>Ochrophyta</taxon>
        <taxon>Pelagophyceae</taxon>
        <taxon>Pelagomonadales</taxon>
        <taxon>Pelagomonadaceae</taxon>
        <taxon>Aureococcus</taxon>
    </lineage>
</organism>
<comment type="function">
    <text evidence="1">Mediates high-affinity intracellular uptake of the rare oligo-element molybdenum.</text>
</comment>
<feature type="transmembrane region" description="Helical" evidence="12">
    <location>
        <begin position="467"/>
        <end position="485"/>
    </location>
</feature>
<evidence type="ECO:0000256" key="11">
    <source>
        <dbReference type="ARBA" id="ARBA00032555"/>
    </source>
</evidence>
<feature type="signal peptide" evidence="13">
    <location>
        <begin position="1"/>
        <end position="17"/>
    </location>
</feature>
<keyword evidence="8" id="KW-0406">Ion transport</keyword>
<feature type="chain" id="PRO_5045790308" description="Molybdate-anion transporter" evidence="13">
    <location>
        <begin position="18"/>
        <end position="500"/>
    </location>
</feature>
<feature type="transmembrane region" description="Helical" evidence="12">
    <location>
        <begin position="133"/>
        <end position="153"/>
    </location>
</feature>
<dbReference type="PANTHER" id="PTHR23516:SF1">
    <property type="entry name" value="MOLYBDATE-ANION TRANSPORTER"/>
    <property type="match status" value="1"/>
</dbReference>
<feature type="transmembrane region" description="Helical" evidence="12">
    <location>
        <begin position="222"/>
        <end position="245"/>
    </location>
</feature>
<protein>
    <recommendedName>
        <fullName evidence="3">Molybdate-anion transporter</fullName>
    </recommendedName>
    <alternativeName>
        <fullName evidence="10">Major facilitator superfamily domain-containing protein 5</fullName>
    </alternativeName>
    <alternativeName>
        <fullName evidence="11">Molybdate transporter 2 homolog</fullName>
    </alternativeName>
</protein>
<keyword evidence="7 12" id="KW-1133">Transmembrane helix</keyword>
<evidence type="ECO:0000256" key="2">
    <source>
        <dbReference type="ARBA" id="ARBA00004651"/>
    </source>
</evidence>
<evidence type="ECO:0000256" key="12">
    <source>
        <dbReference type="SAM" id="Phobius"/>
    </source>
</evidence>
<keyword evidence="9 12" id="KW-0472">Membrane</keyword>
<dbReference type="Gene3D" id="1.20.1250.20">
    <property type="entry name" value="MFS general substrate transporter like domains"/>
    <property type="match status" value="1"/>
</dbReference>
<feature type="transmembrane region" description="Helical" evidence="12">
    <location>
        <begin position="441"/>
        <end position="461"/>
    </location>
</feature>
<evidence type="ECO:0000256" key="5">
    <source>
        <dbReference type="ARBA" id="ARBA00022475"/>
    </source>
</evidence>
<evidence type="ECO:0000313" key="15">
    <source>
        <dbReference type="Proteomes" id="UP001363151"/>
    </source>
</evidence>
<keyword evidence="4" id="KW-0813">Transport</keyword>
<feature type="transmembrane region" description="Helical" evidence="12">
    <location>
        <begin position="376"/>
        <end position="396"/>
    </location>
</feature>
<feature type="transmembrane region" description="Helical" evidence="12">
    <location>
        <begin position="165"/>
        <end position="186"/>
    </location>
</feature>
<sequence>MRRAALMLLALCAAARALQLPRRHARAKRARTTALRGGAKPLASLGAAIGASPASLFNAVFGGLAGTAVVAKVASAPPGGDDAAESSAAAAAVRRRFLPVFWLLRMADWLQGPYFYEVYSSKVFGGKAASMDLVSQLFLAGFLSTALFGPYVGRLADKRGRKLGTLAFAVLYGAAALTTKSSLLWVLFAGRVLSGVGTSLLFSAPEAWLVGDATKNDCGASLGGVFGAAYAGDAIVAIVAGQLASLAAAARGPTGPFELSVGFLGLGALAASLLWTENVAASADGSQGAPTIREAFDVACADRKILLVGAAQALFEGAMYIFVLQWPPAMSRAVGAAFGEGAKVPFGTIFSSFMVCCLLGSTAFQRLSAAAVRTESSTLGMLALATAAMGTAAATAGRGVAGATLASFVAAFFAFELCVGMYFPSIGTLRSKYIPDSHRSVIMNLFGIPLNAIVVGCFLSIKKLGVSGALSVATAALGLATLAAAELARMTKPKAEAVAA</sequence>
<dbReference type="Pfam" id="PF05631">
    <property type="entry name" value="MFS_5"/>
    <property type="match status" value="1"/>
</dbReference>
<evidence type="ECO:0000256" key="10">
    <source>
        <dbReference type="ARBA" id="ARBA00030646"/>
    </source>
</evidence>
<comment type="caution">
    <text evidence="14">The sequence shown here is derived from an EMBL/GenBank/DDBJ whole genome shotgun (WGS) entry which is preliminary data.</text>
</comment>
<comment type="subcellular location">
    <subcellularLocation>
        <location evidence="2">Cell membrane</location>
        <topology evidence="2">Multi-pass membrane protein</topology>
    </subcellularLocation>
</comment>
<evidence type="ECO:0000256" key="3">
    <source>
        <dbReference type="ARBA" id="ARBA00021242"/>
    </source>
</evidence>
<keyword evidence="13" id="KW-0732">Signal</keyword>